<dbReference type="AlphaFoldDB" id="A0A3B7N390"/>
<reference evidence="1 2" key="1">
    <citation type="submission" date="2018-09" db="EMBL/GenBank/DDBJ databases">
        <title>Genome sequencing of strain 6GH32-13.</title>
        <authorList>
            <person name="Weon H.-Y."/>
            <person name="Heo J."/>
            <person name="Kwon S.-W."/>
        </authorList>
    </citation>
    <scope>NUCLEOTIDE SEQUENCE [LARGE SCALE GENOMIC DNA]</scope>
    <source>
        <strain evidence="1 2">5GH32-13</strain>
    </source>
</reference>
<dbReference type="Proteomes" id="UP000263900">
    <property type="component" value="Chromosome"/>
</dbReference>
<keyword evidence="2" id="KW-1185">Reference proteome</keyword>
<dbReference type="KEGG" id="pseg:D3H65_05980"/>
<gene>
    <name evidence="1" type="ORF">D3H65_05980</name>
</gene>
<proteinExistence type="predicted"/>
<evidence type="ECO:0000313" key="2">
    <source>
        <dbReference type="Proteomes" id="UP000263900"/>
    </source>
</evidence>
<protein>
    <submittedName>
        <fullName evidence="1">Uncharacterized protein</fullName>
    </submittedName>
</protein>
<sequence>MGEVLIQPAGITFTAYPFQPALVCKQTTITASDIINIGINAAPPSIRIGNELIFVPATLKRELLFYANRHQIPLVERGYVWDLLLEPFLDTEYTPETHQRLNGILAGYGLSAETIQVIREEVRIQMLKYNFDTMLWEWVSLGLLDVLSAMRPKYDTDQFADFYRRAMEIALLPGKSPPSVKSEV</sequence>
<dbReference type="EMBL" id="CP032157">
    <property type="protein sequence ID" value="AXY78535.1"/>
    <property type="molecule type" value="Genomic_DNA"/>
</dbReference>
<accession>A0A3B7N390</accession>
<dbReference type="OrthoDB" id="4554121at2"/>
<evidence type="ECO:0000313" key="1">
    <source>
        <dbReference type="EMBL" id="AXY78535.1"/>
    </source>
</evidence>
<organism evidence="1 2">
    <name type="scientific">Paraflavitalea soli</name>
    <dbReference type="NCBI Taxonomy" id="2315862"/>
    <lineage>
        <taxon>Bacteria</taxon>
        <taxon>Pseudomonadati</taxon>
        <taxon>Bacteroidota</taxon>
        <taxon>Chitinophagia</taxon>
        <taxon>Chitinophagales</taxon>
        <taxon>Chitinophagaceae</taxon>
        <taxon>Paraflavitalea</taxon>
    </lineage>
</organism>
<name>A0A3B7N390_9BACT</name>